<dbReference type="SMART" id="SM00347">
    <property type="entry name" value="HTH_MARR"/>
    <property type="match status" value="1"/>
</dbReference>
<reference evidence="3" key="1">
    <citation type="submission" date="2024-01" db="EMBL/GenBank/DDBJ databases">
        <title>The genome sequence of Micromonospora mangrovi CCTCC AA 2012012.</title>
        <authorList>
            <person name="Gao J."/>
        </authorList>
    </citation>
    <scope>NUCLEOTIDE SEQUENCE</scope>
    <source>
        <strain evidence="3">CCTCC AA 2012012</strain>
    </source>
</reference>
<dbReference type="GO" id="GO:0003700">
    <property type="term" value="F:DNA-binding transcription factor activity"/>
    <property type="evidence" value="ECO:0007669"/>
    <property type="project" value="InterPro"/>
</dbReference>
<reference evidence="4" key="2">
    <citation type="submission" date="2024-06" db="EMBL/GenBank/DDBJ databases">
        <title>Micromonospora mangrovi CCTCC AA 2012012 genome sequences.</title>
        <authorList>
            <person name="Gao J."/>
        </authorList>
    </citation>
    <scope>NUCLEOTIDE SEQUENCE</scope>
    <source>
        <strain evidence="4">CCTCC AA 2012012</strain>
    </source>
</reference>
<evidence type="ECO:0000256" key="1">
    <source>
        <dbReference type="SAM" id="MobiDB-lite"/>
    </source>
</evidence>
<dbReference type="EMBL" id="CP157762">
    <property type="protein sequence ID" value="XBP93732.1"/>
    <property type="molecule type" value="Genomic_DNA"/>
</dbReference>
<evidence type="ECO:0000313" key="3">
    <source>
        <dbReference type="EMBL" id="XBP93732.1"/>
    </source>
</evidence>
<dbReference type="RefSeq" id="WP_350933417.1">
    <property type="nucleotide sequence ID" value="NZ_CP157762.1"/>
</dbReference>
<organism evidence="3">
    <name type="scientific">Micromonospora sp. CCTCC AA 2012012</name>
    <dbReference type="NCBI Taxonomy" id="3111921"/>
    <lineage>
        <taxon>Bacteria</taxon>
        <taxon>Bacillati</taxon>
        <taxon>Actinomycetota</taxon>
        <taxon>Actinomycetes</taxon>
        <taxon>Micromonosporales</taxon>
        <taxon>Micromonosporaceae</taxon>
        <taxon>Micromonospora</taxon>
    </lineage>
</organism>
<name>A0AAU7M891_9ACTN</name>
<dbReference type="GO" id="GO:0006950">
    <property type="term" value="P:response to stress"/>
    <property type="evidence" value="ECO:0007669"/>
    <property type="project" value="TreeGrafter"/>
</dbReference>
<dbReference type="EMBL" id="CP159342">
    <property type="protein sequence ID" value="XCH74431.1"/>
    <property type="molecule type" value="Genomic_DNA"/>
</dbReference>
<evidence type="ECO:0000259" key="2">
    <source>
        <dbReference type="PROSITE" id="PS50995"/>
    </source>
</evidence>
<dbReference type="AlphaFoldDB" id="A0AAU7M891"/>
<sequence length="166" mass="18054">MAAALDETAGTLLAVWEAARERTTRLSGAQLRAVMVVEQHDGINLRRLAGQLDMLLSSASRLCDRLVAAGMLEREPGRFDRREISLHLTPEAVRLLAELRAARKDRLERVLAGMSPEGRAALSRGMAEFHEVVRRRSAPEGGWPVLQSAGEPSTEPAGDPPVARTA</sequence>
<feature type="domain" description="HTH marR-type" evidence="2">
    <location>
        <begin position="1"/>
        <end position="138"/>
    </location>
</feature>
<dbReference type="InterPro" id="IPR036390">
    <property type="entry name" value="WH_DNA-bd_sf"/>
</dbReference>
<proteinExistence type="predicted"/>
<protein>
    <submittedName>
        <fullName evidence="3">MarR family transcriptional regulator</fullName>
    </submittedName>
</protein>
<dbReference type="InterPro" id="IPR039422">
    <property type="entry name" value="MarR/SlyA-like"/>
</dbReference>
<dbReference type="PANTHER" id="PTHR33164">
    <property type="entry name" value="TRANSCRIPTIONAL REGULATOR, MARR FAMILY"/>
    <property type="match status" value="1"/>
</dbReference>
<dbReference type="Pfam" id="PF12802">
    <property type="entry name" value="MarR_2"/>
    <property type="match status" value="1"/>
</dbReference>
<feature type="region of interest" description="Disordered" evidence="1">
    <location>
        <begin position="140"/>
        <end position="166"/>
    </location>
</feature>
<dbReference type="InterPro" id="IPR036388">
    <property type="entry name" value="WH-like_DNA-bd_sf"/>
</dbReference>
<evidence type="ECO:0000313" key="4">
    <source>
        <dbReference type="EMBL" id="XCH74431.1"/>
    </source>
</evidence>
<dbReference type="SUPFAM" id="SSF46785">
    <property type="entry name" value="Winged helix' DNA-binding domain"/>
    <property type="match status" value="1"/>
</dbReference>
<dbReference type="Gene3D" id="1.10.10.10">
    <property type="entry name" value="Winged helix-like DNA-binding domain superfamily/Winged helix DNA-binding domain"/>
    <property type="match status" value="1"/>
</dbReference>
<gene>
    <name evidence="4" type="ORF">ABUL08_29960</name>
    <name evidence="3" type="ORF">VK199_29870</name>
</gene>
<accession>A0AAU7M891</accession>
<dbReference type="InterPro" id="IPR000835">
    <property type="entry name" value="HTH_MarR-typ"/>
</dbReference>
<dbReference type="PANTHER" id="PTHR33164:SF103">
    <property type="entry name" value="REGULATORY PROTEIN MARR"/>
    <property type="match status" value="1"/>
</dbReference>
<dbReference type="PROSITE" id="PS50995">
    <property type="entry name" value="HTH_MARR_2"/>
    <property type="match status" value="1"/>
</dbReference>